<dbReference type="OrthoDB" id="467131at2"/>
<name>A0A0F5YJR2_9CYAN</name>
<dbReference type="Proteomes" id="UP000033607">
    <property type="component" value="Unassembled WGS sequence"/>
</dbReference>
<evidence type="ECO:0000313" key="2">
    <source>
        <dbReference type="Proteomes" id="UP000033607"/>
    </source>
</evidence>
<proteinExistence type="predicted"/>
<gene>
    <name evidence="1" type="ORF">WN50_05700</name>
</gene>
<dbReference type="EMBL" id="LATL02000075">
    <property type="protein sequence ID" value="KKD39018.1"/>
    <property type="molecule type" value="Genomic_DNA"/>
</dbReference>
<sequence length="119" mass="13374">MINFLSGIYTHITNLAKTFQVKHFLSVILVGSLLLTTGLSERQSQAVTHKVDNIIHQDDSERPKTTGEWQAEAMETENAPGQRIQRIAGESAEALKEWGELYPEVAESTFEDDSNKRTK</sequence>
<reference evidence="1 2" key="1">
    <citation type="submission" date="2015-06" db="EMBL/GenBank/DDBJ databases">
        <title>Draft genome assembly of filamentous brackish cyanobacterium Limnoraphis robusta strain CS-951.</title>
        <authorList>
            <person name="Willis A."/>
            <person name="Parks M."/>
            <person name="Burford M.A."/>
        </authorList>
    </citation>
    <scope>NUCLEOTIDE SEQUENCE [LARGE SCALE GENOMIC DNA]</scope>
    <source>
        <strain evidence="1 2">CS-951</strain>
    </source>
</reference>
<dbReference type="RefSeq" id="WP_046277549.1">
    <property type="nucleotide sequence ID" value="NZ_LATL02000075.1"/>
</dbReference>
<dbReference type="AlphaFoldDB" id="A0A0F5YJR2"/>
<accession>A0A0F5YJR2</accession>
<organism evidence="1 2">
    <name type="scientific">Limnoraphis robusta CS-951</name>
    <dbReference type="NCBI Taxonomy" id="1637645"/>
    <lineage>
        <taxon>Bacteria</taxon>
        <taxon>Bacillati</taxon>
        <taxon>Cyanobacteriota</taxon>
        <taxon>Cyanophyceae</taxon>
        <taxon>Oscillatoriophycideae</taxon>
        <taxon>Oscillatoriales</taxon>
        <taxon>Sirenicapillariaceae</taxon>
        <taxon>Limnoraphis</taxon>
    </lineage>
</organism>
<comment type="caution">
    <text evidence="1">The sequence shown here is derived from an EMBL/GenBank/DDBJ whole genome shotgun (WGS) entry which is preliminary data.</text>
</comment>
<protein>
    <submittedName>
        <fullName evidence="1">Uncharacterized protein</fullName>
    </submittedName>
</protein>
<evidence type="ECO:0000313" key="1">
    <source>
        <dbReference type="EMBL" id="KKD39018.1"/>
    </source>
</evidence>